<feature type="transmembrane region" description="Helical" evidence="5">
    <location>
        <begin position="390"/>
        <end position="409"/>
    </location>
</feature>
<protein>
    <recommendedName>
        <fullName evidence="6">O-antigen ligase-related domain-containing protein</fullName>
    </recommendedName>
</protein>
<dbReference type="EMBL" id="VSSQ01000021">
    <property type="protein sequence ID" value="MPL63431.1"/>
    <property type="molecule type" value="Genomic_DNA"/>
</dbReference>
<dbReference type="AlphaFoldDB" id="A0A644TC25"/>
<evidence type="ECO:0000256" key="1">
    <source>
        <dbReference type="ARBA" id="ARBA00004141"/>
    </source>
</evidence>
<dbReference type="InterPro" id="IPR007016">
    <property type="entry name" value="O-antigen_ligase-rel_domated"/>
</dbReference>
<dbReference type="PANTHER" id="PTHR37422:SF13">
    <property type="entry name" value="LIPOPOLYSACCHARIDE BIOSYNTHESIS PROTEIN PA4999-RELATED"/>
    <property type="match status" value="1"/>
</dbReference>
<sequence>MKISYKLIKLQYFLEFITEHCIFAVAFFLPLSLITADAFFLTALAAWVARMVLKRNFQLRRTPFDELILLFVLFSAASVWGSPDRSFSFYNYYQLMGRYILLYYLVVNHIHSTDQIRKISLVLLGSALVVALYGFYQYAFSTAMSAEWVDYEQFPDLKFRVFSTLENPNLLGGFLVTMMALAAGFGCKATSVNGRIMFFGLVTIFGLCLVLTYSRGAWLSALAVIVAFGALYNRKIFWLFLLLPVVGLFGHDMVLERLMSILNPTDTSSTLRLALWESTLAMIIDKPLFGIGWGAYWMVYPEYDFFINNASTKIVHAHNMYLNIAAEIGIPGLMVFLGIVYRQLKTAVQMLNYSANRHTAGMMLGIAGGLIGLLVNGFTDYIMFNIQMSMLFWLLNAVVAVAWCENFRYGTATDFFKKM</sequence>
<accession>A0A644TC25</accession>
<feature type="transmembrane region" description="Helical" evidence="5">
    <location>
        <begin position="320"/>
        <end position="341"/>
    </location>
</feature>
<feature type="transmembrane region" description="Helical" evidence="5">
    <location>
        <begin position="275"/>
        <end position="300"/>
    </location>
</feature>
<comment type="caution">
    <text evidence="7">The sequence shown here is derived from an EMBL/GenBank/DDBJ whole genome shotgun (WGS) entry which is preliminary data.</text>
</comment>
<keyword evidence="3 5" id="KW-1133">Transmembrane helix</keyword>
<evidence type="ECO:0000256" key="4">
    <source>
        <dbReference type="ARBA" id="ARBA00023136"/>
    </source>
</evidence>
<keyword evidence="2 5" id="KW-0812">Transmembrane</keyword>
<evidence type="ECO:0000256" key="2">
    <source>
        <dbReference type="ARBA" id="ARBA00022692"/>
    </source>
</evidence>
<dbReference type="PANTHER" id="PTHR37422">
    <property type="entry name" value="TEICHURONIC ACID BIOSYNTHESIS PROTEIN TUAE"/>
    <property type="match status" value="1"/>
</dbReference>
<name>A0A644TC25_9ZZZZ</name>
<feature type="transmembrane region" description="Helical" evidence="5">
    <location>
        <begin position="199"/>
        <end position="230"/>
    </location>
</feature>
<reference evidence="7" key="1">
    <citation type="submission" date="2019-08" db="EMBL/GenBank/DDBJ databases">
        <authorList>
            <person name="Kucharzyk K."/>
            <person name="Murdoch R.W."/>
            <person name="Higgins S."/>
            <person name="Loffler F."/>
        </authorList>
    </citation>
    <scope>NUCLEOTIDE SEQUENCE</scope>
</reference>
<comment type="subcellular location">
    <subcellularLocation>
        <location evidence="1">Membrane</location>
        <topology evidence="1">Multi-pass membrane protein</topology>
    </subcellularLocation>
</comment>
<evidence type="ECO:0000259" key="6">
    <source>
        <dbReference type="Pfam" id="PF04932"/>
    </source>
</evidence>
<feature type="transmembrane region" description="Helical" evidence="5">
    <location>
        <begin position="362"/>
        <end position="384"/>
    </location>
</feature>
<feature type="transmembrane region" description="Helical" evidence="5">
    <location>
        <begin position="236"/>
        <end position="255"/>
    </location>
</feature>
<gene>
    <name evidence="7" type="ORF">SDC9_09058</name>
</gene>
<proteinExistence type="predicted"/>
<dbReference type="GO" id="GO:0016020">
    <property type="term" value="C:membrane"/>
    <property type="evidence" value="ECO:0007669"/>
    <property type="project" value="UniProtKB-SubCell"/>
</dbReference>
<feature type="transmembrane region" description="Helical" evidence="5">
    <location>
        <begin position="65"/>
        <end position="83"/>
    </location>
</feature>
<feature type="domain" description="O-antigen ligase-related" evidence="6">
    <location>
        <begin position="202"/>
        <end position="337"/>
    </location>
</feature>
<organism evidence="7">
    <name type="scientific">bioreactor metagenome</name>
    <dbReference type="NCBI Taxonomy" id="1076179"/>
    <lineage>
        <taxon>unclassified sequences</taxon>
        <taxon>metagenomes</taxon>
        <taxon>ecological metagenomes</taxon>
    </lineage>
</organism>
<dbReference type="InterPro" id="IPR051533">
    <property type="entry name" value="WaaL-like"/>
</dbReference>
<feature type="transmembrane region" description="Helical" evidence="5">
    <location>
        <begin position="89"/>
        <end position="107"/>
    </location>
</feature>
<feature type="transmembrane region" description="Helical" evidence="5">
    <location>
        <begin position="119"/>
        <end position="139"/>
    </location>
</feature>
<dbReference type="Pfam" id="PF04932">
    <property type="entry name" value="Wzy_C"/>
    <property type="match status" value="1"/>
</dbReference>
<feature type="transmembrane region" description="Helical" evidence="5">
    <location>
        <begin position="170"/>
        <end position="187"/>
    </location>
</feature>
<evidence type="ECO:0000313" key="7">
    <source>
        <dbReference type="EMBL" id="MPL63431.1"/>
    </source>
</evidence>
<evidence type="ECO:0000256" key="3">
    <source>
        <dbReference type="ARBA" id="ARBA00022989"/>
    </source>
</evidence>
<keyword evidence="4 5" id="KW-0472">Membrane</keyword>
<evidence type="ECO:0000256" key="5">
    <source>
        <dbReference type="SAM" id="Phobius"/>
    </source>
</evidence>